<reference evidence="22 23" key="1">
    <citation type="submission" date="2021-03" db="EMBL/GenBank/DDBJ databases">
        <title>Thermosipho ferrireducens sp.nov., an anaerobic thermophilic iron-reducing bacterium isolated from a deep-sea hydrothermal sulfide deposits.</title>
        <authorList>
            <person name="Zeng X."/>
            <person name="Chen Y."/>
            <person name="Shao Z."/>
        </authorList>
    </citation>
    <scope>NUCLEOTIDE SEQUENCE [LARGE SCALE GENOMIC DNA]</scope>
    <source>
        <strain evidence="22 23">JL129W03</strain>
    </source>
</reference>
<keyword evidence="6 17" id="KW-0547">Nucleotide-binding</keyword>
<dbReference type="HAMAP" id="MF_01966">
    <property type="entry name" value="NADHX_epimerase"/>
    <property type="match status" value="1"/>
</dbReference>
<dbReference type="PANTHER" id="PTHR12592">
    <property type="entry name" value="ATP-DEPENDENT (S)-NAD(P)H-HYDRATE DEHYDRATASE FAMILY MEMBER"/>
    <property type="match status" value="1"/>
</dbReference>
<gene>
    <name evidence="18" type="primary">nnrE</name>
    <name evidence="17" type="synonym">nnrD</name>
    <name evidence="22" type="ORF">JYK00_08265</name>
</gene>
<dbReference type="InterPro" id="IPR017953">
    <property type="entry name" value="Carbohydrate_kinase_pred_CS"/>
</dbReference>
<dbReference type="PROSITE" id="PS51383">
    <property type="entry name" value="YJEF_C_3"/>
    <property type="match status" value="1"/>
</dbReference>
<dbReference type="PROSITE" id="PS01049">
    <property type="entry name" value="YJEF_C_1"/>
    <property type="match status" value="1"/>
</dbReference>
<evidence type="ECO:0000256" key="7">
    <source>
        <dbReference type="ARBA" id="ARBA00022840"/>
    </source>
</evidence>
<feature type="binding site" evidence="17">
    <location>
        <position position="446"/>
    </location>
    <ligand>
        <name>(6S)-NADPHX</name>
        <dbReference type="ChEBI" id="CHEBI:64076"/>
    </ligand>
</feature>
<dbReference type="PROSITE" id="PS51385">
    <property type="entry name" value="YJEF_N"/>
    <property type="match status" value="1"/>
</dbReference>
<feature type="binding site" evidence="18">
    <location>
        <position position="130"/>
    </location>
    <ligand>
        <name>K(+)</name>
        <dbReference type="ChEBI" id="CHEBI:29103"/>
    </ligand>
</feature>
<feature type="binding site" evidence="17">
    <location>
        <position position="445"/>
    </location>
    <ligand>
        <name>AMP</name>
        <dbReference type="ChEBI" id="CHEBI:456215"/>
    </ligand>
</feature>
<evidence type="ECO:0000313" key="22">
    <source>
        <dbReference type="EMBL" id="QTA37707.1"/>
    </source>
</evidence>
<keyword evidence="12 17" id="KW-0456">Lyase</keyword>
<evidence type="ECO:0000256" key="5">
    <source>
        <dbReference type="ARBA" id="ARBA00022723"/>
    </source>
</evidence>
<evidence type="ECO:0000256" key="19">
    <source>
        <dbReference type="PIRNR" id="PIRNR017184"/>
    </source>
</evidence>
<dbReference type="Pfam" id="PF01256">
    <property type="entry name" value="Carb_kinase"/>
    <property type="match status" value="1"/>
</dbReference>
<keyword evidence="7 17" id="KW-0067">ATP-binding</keyword>
<keyword evidence="5 18" id="KW-0479">Metal-binding</keyword>
<evidence type="ECO:0000256" key="2">
    <source>
        <dbReference type="ARBA" id="ARBA00000909"/>
    </source>
</evidence>
<feature type="binding site" evidence="17">
    <location>
        <position position="381"/>
    </location>
    <ligand>
        <name>(6S)-NADPHX</name>
        <dbReference type="ChEBI" id="CHEBI:64076"/>
    </ligand>
</feature>
<keyword evidence="10 17" id="KW-0520">NAD</keyword>
<keyword evidence="8 17" id="KW-0521">NADP</keyword>
<feature type="binding site" evidence="17">
    <location>
        <position position="263"/>
    </location>
    <ligand>
        <name>(6S)-NADPHX</name>
        <dbReference type="ChEBI" id="CHEBI:64076"/>
    </ligand>
</feature>
<feature type="binding site" evidence="17">
    <location>
        <position position="331"/>
    </location>
    <ligand>
        <name>(6S)-NADPHX</name>
        <dbReference type="ChEBI" id="CHEBI:64076"/>
    </ligand>
</feature>
<evidence type="ECO:0000256" key="1">
    <source>
        <dbReference type="ARBA" id="ARBA00000013"/>
    </source>
</evidence>
<comment type="similarity">
    <text evidence="17">Belongs to the NnrD/CARKD family.</text>
</comment>
<evidence type="ECO:0000256" key="14">
    <source>
        <dbReference type="ARBA" id="ARBA00025153"/>
    </source>
</evidence>
<keyword evidence="9 18" id="KW-0630">Potassium</keyword>
<comment type="catalytic activity">
    <reaction evidence="2 18 19">
        <text>(6R)-NADPHX = (6S)-NADPHX</text>
        <dbReference type="Rhea" id="RHEA:32227"/>
        <dbReference type="ChEBI" id="CHEBI:64076"/>
        <dbReference type="ChEBI" id="CHEBI:64077"/>
        <dbReference type="EC" id="5.1.99.6"/>
    </reaction>
</comment>
<keyword evidence="23" id="KW-1185">Reference proteome</keyword>
<comment type="function">
    <text evidence="18">Catalyzes the epimerization of the S- and R-forms of NAD(P)HX, a damaged form of NAD(P)H that is a result of enzymatic or heat-dependent hydration. This is a prerequisite for the S-specific NAD(P)H-hydrate dehydratase to allow the repair of both epimers of NAD(P)HX.</text>
</comment>
<sequence>MRVVTASEMKKLDEKTIKNIGIPSLVLMERAGISVVEALWRELGNLSNQSFLIICGKGNNGGDGLVIARELLNFTEAVKVLLFDSSEKLSDDNRKNLELFKNVGGEVMYIQNMNYDDIAQLIENYDVVVDAIFGTGLSKPVTSPYNEIIDLVNLYSKYTVSVDLPSGISADTGKILGAAVKADLTVTFEFPKVGHILFPGRKLTGKLKIAKIGIPRALQDILPSDRFLITPNTIKIPERLRESNKGTFGKVIIVGGSPNYIGAPLLSALGAIRAGAGLVYLFGPEKVVYNAVQFEPGIIACPFNDNYLTEKAFDYLLRFVDKKTVIVLGPGLGREKETEDFVKKVLQNLSVPMVIDADGLYHLSNFKDILGSKQNIVLTPHPGELARFENLSVEKVKYNYILAEEIAIKYHTILALKDVTTIITNGKNVYFNITGNTSLSKGGSGDILSGLIAGFISQGGSLLDSTIAASYILGRAAELYDFEGRNKITEILDLIPQAIREVVS</sequence>
<dbReference type="Proteomes" id="UP000671862">
    <property type="component" value="Chromosome"/>
</dbReference>
<keyword evidence="11 18" id="KW-0413">Isomerase</keyword>
<evidence type="ECO:0000256" key="6">
    <source>
        <dbReference type="ARBA" id="ARBA00022741"/>
    </source>
</evidence>
<feature type="binding site" evidence="18">
    <location>
        <position position="163"/>
    </location>
    <ligand>
        <name>(6S)-NADPHX</name>
        <dbReference type="ChEBI" id="CHEBI:64076"/>
    </ligand>
</feature>
<comment type="catalytic activity">
    <reaction evidence="15 17 19">
        <text>(6S)-NADHX + ADP = AMP + phosphate + NADH + H(+)</text>
        <dbReference type="Rhea" id="RHEA:32223"/>
        <dbReference type="ChEBI" id="CHEBI:15378"/>
        <dbReference type="ChEBI" id="CHEBI:43474"/>
        <dbReference type="ChEBI" id="CHEBI:57945"/>
        <dbReference type="ChEBI" id="CHEBI:64074"/>
        <dbReference type="ChEBI" id="CHEBI:456215"/>
        <dbReference type="ChEBI" id="CHEBI:456216"/>
        <dbReference type="EC" id="4.2.1.136"/>
    </reaction>
</comment>
<evidence type="ECO:0000256" key="10">
    <source>
        <dbReference type="ARBA" id="ARBA00023027"/>
    </source>
</evidence>
<evidence type="ECO:0000256" key="13">
    <source>
        <dbReference type="ARBA" id="ARBA00023268"/>
    </source>
</evidence>
<dbReference type="EC" id="4.2.1.136" evidence="19"/>
<dbReference type="SUPFAM" id="SSF64153">
    <property type="entry name" value="YjeF N-terminal domain-like"/>
    <property type="match status" value="1"/>
</dbReference>
<comment type="catalytic activity">
    <reaction evidence="16 17 19">
        <text>(6S)-NADPHX + ADP = AMP + phosphate + NADPH + H(+)</text>
        <dbReference type="Rhea" id="RHEA:32235"/>
        <dbReference type="ChEBI" id="CHEBI:15378"/>
        <dbReference type="ChEBI" id="CHEBI:43474"/>
        <dbReference type="ChEBI" id="CHEBI:57783"/>
        <dbReference type="ChEBI" id="CHEBI:64076"/>
        <dbReference type="ChEBI" id="CHEBI:456215"/>
        <dbReference type="ChEBI" id="CHEBI:456216"/>
        <dbReference type="EC" id="4.2.1.136"/>
    </reaction>
</comment>
<name>A0ABX7S5A8_9BACT</name>
<dbReference type="HAMAP" id="MF_01965">
    <property type="entry name" value="NADHX_dehydratase"/>
    <property type="match status" value="1"/>
</dbReference>
<evidence type="ECO:0000256" key="11">
    <source>
        <dbReference type="ARBA" id="ARBA00023235"/>
    </source>
</evidence>
<comment type="similarity">
    <text evidence="18">Belongs to the NnrE/AIBP family.</text>
</comment>
<dbReference type="NCBIfam" id="TIGR00196">
    <property type="entry name" value="yjeF_cterm"/>
    <property type="match status" value="1"/>
</dbReference>
<comment type="function">
    <text evidence="17">Catalyzes the dehydration of the S-form of NAD(P)HX at the expense of ADP, which is converted to AMP. Together with NAD(P)HX epimerase, which catalyzes the epimerization of the S- and R-forms, the enzyme allows the repair of both epimers of NAD(P)HX, a damaged form of NAD(P)H that is a result of enzymatic or heat-dependent hydration.</text>
</comment>
<comment type="similarity">
    <text evidence="4 19">In the C-terminal section; belongs to the NnrD/CARKD family.</text>
</comment>
<accession>A0ABX7S5A8</accession>
<protein>
    <recommendedName>
        <fullName evidence="19">Bifunctional NAD(P)H-hydrate repair enzyme</fullName>
    </recommendedName>
    <alternativeName>
        <fullName evidence="19">Nicotinamide nucleotide repair protein</fullName>
    </alternativeName>
    <domain>
        <recommendedName>
            <fullName evidence="19">ADP-dependent (S)-NAD(P)H-hydrate dehydratase</fullName>
            <ecNumber evidence="19">4.2.1.136</ecNumber>
        </recommendedName>
        <alternativeName>
            <fullName evidence="19">ADP-dependent NAD(P)HX dehydratase</fullName>
        </alternativeName>
    </domain>
    <domain>
        <recommendedName>
            <fullName evidence="19">NAD(P)H-hydrate epimerase</fullName>
            <ecNumber evidence="19">5.1.99.6</ecNumber>
        </recommendedName>
    </domain>
</protein>
<evidence type="ECO:0000313" key="23">
    <source>
        <dbReference type="Proteomes" id="UP000671862"/>
    </source>
</evidence>
<evidence type="ECO:0000256" key="3">
    <source>
        <dbReference type="ARBA" id="ARBA00006001"/>
    </source>
</evidence>
<evidence type="ECO:0000256" key="15">
    <source>
        <dbReference type="ARBA" id="ARBA00048238"/>
    </source>
</evidence>
<evidence type="ECO:0000256" key="17">
    <source>
        <dbReference type="HAMAP-Rule" id="MF_01965"/>
    </source>
</evidence>
<feature type="domain" description="YjeF N-terminal" evidence="21">
    <location>
        <begin position="9"/>
        <end position="220"/>
    </location>
</feature>
<evidence type="ECO:0000256" key="12">
    <source>
        <dbReference type="ARBA" id="ARBA00023239"/>
    </source>
</evidence>
<organism evidence="22 23">
    <name type="scientific">Thermosipho ferrireducens</name>
    <dbReference type="NCBI Taxonomy" id="2571116"/>
    <lineage>
        <taxon>Bacteria</taxon>
        <taxon>Thermotogati</taxon>
        <taxon>Thermotogota</taxon>
        <taxon>Thermotogae</taxon>
        <taxon>Thermotogales</taxon>
        <taxon>Fervidobacteriaceae</taxon>
        <taxon>Thermosipho</taxon>
    </lineage>
</organism>
<dbReference type="Pfam" id="PF03853">
    <property type="entry name" value="YjeF_N"/>
    <property type="match status" value="1"/>
</dbReference>
<proteinExistence type="inferred from homology"/>
<dbReference type="Gene3D" id="3.40.1190.20">
    <property type="match status" value="1"/>
</dbReference>
<dbReference type="RefSeq" id="WP_207566431.1">
    <property type="nucleotide sequence ID" value="NZ_CP071446.1"/>
</dbReference>
<dbReference type="NCBIfam" id="TIGR00197">
    <property type="entry name" value="yjeF_nterm"/>
    <property type="match status" value="1"/>
</dbReference>
<dbReference type="InterPro" id="IPR029056">
    <property type="entry name" value="Ribokinase-like"/>
</dbReference>
<comment type="function">
    <text evidence="14 19">Bifunctional enzyme that catalyzes the epimerization of the S- and R-forms of NAD(P)HX and the dehydration of the S-form of NAD(P)HX at the expense of ADP, which is converted to AMP. This allows the repair of both epimers of NAD(P)HX, a damaged form of NAD(P)H that is a result of enzymatic or heat-dependent hydration.</text>
</comment>
<feature type="domain" description="YjeF C-terminal" evidence="20">
    <location>
        <begin position="228"/>
        <end position="502"/>
    </location>
</feature>
<dbReference type="SUPFAM" id="SSF53613">
    <property type="entry name" value="Ribokinase-like"/>
    <property type="match status" value="1"/>
</dbReference>
<evidence type="ECO:0000259" key="20">
    <source>
        <dbReference type="PROSITE" id="PS51383"/>
    </source>
</evidence>
<comment type="cofactor">
    <cofactor evidence="18 19">
        <name>K(+)</name>
        <dbReference type="ChEBI" id="CHEBI:29103"/>
    </cofactor>
    <text evidence="18 19">Binds 1 potassium ion per subunit.</text>
</comment>
<dbReference type="PANTHER" id="PTHR12592:SF0">
    <property type="entry name" value="ATP-DEPENDENT (S)-NAD(P)H-HYDRATE DEHYDRATASE"/>
    <property type="match status" value="1"/>
</dbReference>
<keyword evidence="13" id="KW-0511">Multifunctional enzyme</keyword>
<feature type="binding site" evidence="18">
    <location>
        <position position="60"/>
    </location>
    <ligand>
        <name>K(+)</name>
        <dbReference type="ChEBI" id="CHEBI:29103"/>
    </ligand>
</feature>
<feature type="binding site" evidence="18">
    <location>
        <position position="145"/>
    </location>
    <ligand>
        <name>(6S)-NADPHX</name>
        <dbReference type="ChEBI" id="CHEBI:64076"/>
    </ligand>
</feature>
<evidence type="ECO:0000256" key="16">
    <source>
        <dbReference type="ARBA" id="ARBA00049209"/>
    </source>
</evidence>
<dbReference type="InterPro" id="IPR030677">
    <property type="entry name" value="Nnr"/>
</dbReference>
<feature type="binding site" evidence="18">
    <location>
        <position position="166"/>
    </location>
    <ligand>
        <name>K(+)</name>
        <dbReference type="ChEBI" id="CHEBI:29103"/>
    </ligand>
</feature>
<evidence type="ECO:0000256" key="4">
    <source>
        <dbReference type="ARBA" id="ARBA00009524"/>
    </source>
</evidence>
<comment type="similarity">
    <text evidence="3 19">In the N-terminal section; belongs to the NnrE/AIBP family.</text>
</comment>
<dbReference type="InterPro" id="IPR000631">
    <property type="entry name" value="CARKD"/>
</dbReference>
<feature type="binding site" evidence="18">
    <location>
        <begin position="59"/>
        <end position="63"/>
    </location>
    <ligand>
        <name>(6S)-NADPHX</name>
        <dbReference type="ChEBI" id="CHEBI:64076"/>
    </ligand>
</feature>
<evidence type="ECO:0000256" key="8">
    <source>
        <dbReference type="ARBA" id="ARBA00022857"/>
    </source>
</evidence>
<dbReference type="InterPro" id="IPR036652">
    <property type="entry name" value="YjeF_N_dom_sf"/>
</dbReference>
<dbReference type="Gene3D" id="3.40.50.10260">
    <property type="entry name" value="YjeF N-terminal domain"/>
    <property type="match status" value="1"/>
</dbReference>
<comment type="cofactor">
    <cofactor evidence="17">
        <name>Mg(2+)</name>
        <dbReference type="ChEBI" id="CHEBI:18420"/>
    </cofactor>
</comment>
<dbReference type="EMBL" id="CP071446">
    <property type="protein sequence ID" value="QTA37707.1"/>
    <property type="molecule type" value="Genomic_DNA"/>
</dbReference>
<comment type="subunit">
    <text evidence="17">Homotetramer.</text>
</comment>
<evidence type="ECO:0000259" key="21">
    <source>
        <dbReference type="PROSITE" id="PS51385"/>
    </source>
</evidence>
<dbReference type="PIRSF" id="PIRSF017184">
    <property type="entry name" value="Nnr"/>
    <property type="match status" value="1"/>
</dbReference>
<dbReference type="CDD" id="cd01171">
    <property type="entry name" value="YXKO-related"/>
    <property type="match status" value="1"/>
</dbReference>
<evidence type="ECO:0000256" key="9">
    <source>
        <dbReference type="ARBA" id="ARBA00022958"/>
    </source>
</evidence>
<dbReference type="EC" id="5.1.99.6" evidence="19"/>
<feature type="binding site" evidence="17">
    <location>
        <begin position="417"/>
        <end position="421"/>
    </location>
    <ligand>
        <name>AMP</name>
        <dbReference type="ChEBI" id="CHEBI:456215"/>
    </ligand>
</feature>
<evidence type="ECO:0000256" key="18">
    <source>
        <dbReference type="HAMAP-Rule" id="MF_01966"/>
    </source>
</evidence>
<comment type="catalytic activity">
    <reaction evidence="1 18 19">
        <text>(6R)-NADHX = (6S)-NADHX</text>
        <dbReference type="Rhea" id="RHEA:32215"/>
        <dbReference type="ChEBI" id="CHEBI:64074"/>
        <dbReference type="ChEBI" id="CHEBI:64075"/>
        <dbReference type="EC" id="5.1.99.6"/>
    </reaction>
</comment>
<feature type="binding site" evidence="18">
    <location>
        <begin position="134"/>
        <end position="140"/>
    </location>
    <ligand>
        <name>(6S)-NADPHX</name>
        <dbReference type="ChEBI" id="CHEBI:64076"/>
    </ligand>
</feature>
<dbReference type="InterPro" id="IPR004443">
    <property type="entry name" value="YjeF_N_dom"/>
</dbReference>